<keyword evidence="1" id="KW-0812">Transmembrane</keyword>
<sequence>MAHNERLKLTANYLNTAAGTCFAAGVVAPFAPLTFGFSGGGSVSTLTFGLGVATFLTASGALHLATRSILKDLRP</sequence>
<dbReference type="EMBL" id="JABEPP010000002">
    <property type="protein sequence ID" value="NNM72154.1"/>
    <property type="molecule type" value="Genomic_DNA"/>
</dbReference>
<dbReference type="AlphaFoldDB" id="A0A849I3D8"/>
<protein>
    <recommendedName>
        <fullName evidence="4">Amino acid transporter</fullName>
    </recommendedName>
</protein>
<proteinExistence type="predicted"/>
<feature type="transmembrane region" description="Helical" evidence="1">
    <location>
        <begin position="43"/>
        <end position="65"/>
    </location>
</feature>
<evidence type="ECO:0000313" key="2">
    <source>
        <dbReference type="EMBL" id="NNM72154.1"/>
    </source>
</evidence>
<accession>A0A849I3D8</accession>
<evidence type="ECO:0000256" key="1">
    <source>
        <dbReference type="SAM" id="Phobius"/>
    </source>
</evidence>
<dbReference type="Proteomes" id="UP000564885">
    <property type="component" value="Unassembled WGS sequence"/>
</dbReference>
<keyword evidence="1" id="KW-0472">Membrane</keyword>
<dbReference type="RefSeq" id="WP_171217650.1">
    <property type="nucleotide sequence ID" value="NZ_JABEPP010000002.1"/>
</dbReference>
<reference evidence="2 3" key="1">
    <citation type="submission" date="2020-04" db="EMBL/GenBank/DDBJ databases">
        <title>Enterovirga sp. isolate from soil.</title>
        <authorList>
            <person name="Chea S."/>
            <person name="Kim D.-U."/>
        </authorList>
    </citation>
    <scope>NUCLEOTIDE SEQUENCE [LARGE SCALE GENOMIC DNA]</scope>
    <source>
        <strain evidence="2 3">DB1703</strain>
    </source>
</reference>
<feature type="transmembrane region" description="Helical" evidence="1">
    <location>
        <begin position="12"/>
        <end position="31"/>
    </location>
</feature>
<name>A0A849I3D8_9HYPH</name>
<keyword evidence="1" id="KW-1133">Transmembrane helix</keyword>
<keyword evidence="3" id="KW-1185">Reference proteome</keyword>
<gene>
    <name evidence="2" type="ORF">HJG44_07060</name>
</gene>
<evidence type="ECO:0000313" key="3">
    <source>
        <dbReference type="Proteomes" id="UP000564885"/>
    </source>
</evidence>
<comment type="caution">
    <text evidence="2">The sequence shown here is derived from an EMBL/GenBank/DDBJ whole genome shotgun (WGS) entry which is preliminary data.</text>
</comment>
<evidence type="ECO:0008006" key="4">
    <source>
        <dbReference type="Google" id="ProtNLM"/>
    </source>
</evidence>
<organism evidence="2 3">
    <name type="scientific">Enterovirga aerilata</name>
    <dbReference type="NCBI Taxonomy" id="2730920"/>
    <lineage>
        <taxon>Bacteria</taxon>
        <taxon>Pseudomonadati</taxon>
        <taxon>Pseudomonadota</taxon>
        <taxon>Alphaproteobacteria</taxon>
        <taxon>Hyphomicrobiales</taxon>
        <taxon>Methylobacteriaceae</taxon>
        <taxon>Enterovirga</taxon>
    </lineage>
</organism>